<reference evidence="5" key="1">
    <citation type="submission" date="2018-05" db="EMBL/GenBank/DDBJ databases">
        <authorList>
            <person name="Lanie J.A."/>
            <person name="Ng W.-L."/>
            <person name="Kazmierczak K.M."/>
            <person name="Andrzejewski T.M."/>
            <person name="Davidsen T.M."/>
            <person name="Wayne K.J."/>
            <person name="Tettelin H."/>
            <person name="Glass J.I."/>
            <person name="Rusch D."/>
            <person name="Podicherti R."/>
            <person name="Tsui H.-C.T."/>
            <person name="Winkler M.E."/>
        </authorList>
    </citation>
    <scope>NUCLEOTIDE SEQUENCE</scope>
</reference>
<evidence type="ECO:0000256" key="2">
    <source>
        <dbReference type="ARBA" id="ARBA00022729"/>
    </source>
</evidence>
<dbReference type="PROSITE" id="PS51766">
    <property type="entry name" value="DOCKERIN"/>
    <property type="match status" value="1"/>
</dbReference>
<protein>
    <recommendedName>
        <fullName evidence="4">Dockerin domain-containing protein</fullName>
    </recommendedName>
</protein>
<dbReference type="CDD" id="cd14256">
    <property type="entry name" value="Dockerin_I"/>
    <property type="match status" value="1"/>
</dbReference>
<evidence type="ECO:0000256" key="3">
    <source>
        <dbReference type="ARBA" id="ARBA00022737"/>
    </source>
</evidence>
<accession>A0A382V9W0</accession>
<dbReference type="Pfam" id="PF00404">
    <property type="entry name" value="Dockerin_1"/>
    <property type="match status" value="1"/>
</dbReference>
<dbReference type="Gene3D" id="3.80.10.10">
    <property type="entry name" value="Ribonuclease Inhibitor"/>
    <property type="match status" value="1"/>
</dbReference>
<dbReference type="Pfam" id="PF00560">
    <property type="entry name" value="LRR_1"/>
    <property type="match status" value="4"/>
</dbReference>
<evidence type="ECO:0000259" key="4">
    <source>
        <dbReference type="PROSITE" id="PS51766"/>
    </source>
</evidence>
<dbReference type="AlphaFoldDB" id="A0A382V9W0"/>
<dbReference type="InterPro" id="IPR036439">
    <property type="entry name" value="Dockerin_dom_sf"/>
</dbReference>
<dbReference type="InterPro" id="IPR003591">
    <property type="entry name" value="Leu-rich_rpt_typical-subtyp"/>
</dbReference>
<dbReference type="SMART" id="SM00369">
    <property type="entry name" value="LRR_TYP"/>
    <property type="match status" value="3"/>
</dbReference>
<keyword evidence="1" id="KW-0433">Leucine-rich repeat</keyword>
<evidence type="ECO:0000256" key="1">
    <source>
        <dbReference type="ARBA" id="ARBA00022614"/>
    </source>
</evidence>
<proteinExistence type="predicted"/>
<dbReference type="EMBL" id="UINC01150309">
    <property type="protein sequence ID" value="SVD43279.1"/>
    <property type="molecule type" value="Genomic_DNA"/>
</dbReference>
<dbReference type="FunFam" id="3.80.10.10:FF:000383">
    <property type="entry name" value="Leucine-rich repeat receptor protein kinase EMS1"/>
    <property type="match status" value="1"/>
</dbReference>
<feature type="non-terminal residue" evidence="5">
    <location>
        <position position="1"/>
    </location>
</feature>
<dbReference type="InterPro" id="IPR032675">
    <property type="entry name" value="LRR_dom_sf"/>
</dbReference>
<dbReference type="PANTHER" id="PTHR47988">
    <property type="entry name" value="SOMATIC EMBRYOGENESIS RECEPTOR KINASE 1"/>
    <property type="match status" value="1"/>
</dbReference>
<gene>
    <name evidence="5" type="ORF">METZ01_LOCUS396133</name>
</gene>
<evidence type="ECO:0000313" key="5">
    <source>
        <dbReference type="EMBL" id="SVD43279.1"/>
    </source>
</evidence>
<feature type="domain" description="Dockerin" evidence="4">
    <location>
        <begin position="216"/>
        <end position="274"/>
    </location>
</feature>
<organism evidence="5">
    <name type="scientific">marine metagenome</name>
    <dbReference type="NCBI Taxonomy" id="408172"/>
    <lineage>
        <taxon>unclassified sequences</taxon>
        <taxon>metagenomes</taxon>
        <taxon>ecological metagenomes</taxon>
    </lineage>
</organism>
<dbReference type="GO" id="GO:0004553">
    <property type="term" value="F:hydrolase activity, hydrolyzing O-glycosyl compounds"/>
    <property type="evidence" value="ECO:0007669"/>
    <property type="project" value="InterPro"/>
</dbReference>
<dbReference type="SUPFAM" id="SSF52058">
    <property type="entry name" value="L domain-like"/>
    <property type="match status" value="1"/>
</dbReference>
<dbReference type="SUPFAM" id="SSF63446">
    <property type="entry name" value="Type I dockerin domain"/>
    <property type="match status" value="1"/>
</dbReference>
<name>A0A382V9W0_9ZZZZ</name>
<keyword evidence="2" id="KW-0732">Signal</keyword>
<sequence>DGVEVELWGECYNIEETTILDPYWSSTSGQVIPPEIGQLTNLTGLHLIDNELTGEIPSEIGNLMNLLFLELDGNQLTGEIPSEIGNLTNLISLKLSGNTLTGEIPPEIGNLTNLHRLTLNDNQLTGEIPESICSLTNLNWSSSWSNLLWYSQSYIYNNQLCPPYPECFLNQEPFTDDNGNSIWDEGESFEDTNENGYYEEDYVGEQDTSNCEEECSDSIEGDLNYDGIVNVIDVVTLVTCILSDNRCDICFDINYDGEINVVDVVSLIDIILDN</sequence>
<dbReference type="InterPro" id="IPR016134">
    <property type="entry name" value="Dockerin_dom"/>
</dbReference>
<dbReference type="GO" id="GO:0000272">
    <property type="term" value="P:polysaccharide catabolic process"/>
    <property type="evidence" value="ECO:0007669"/>
    <property type="project" value="InterPro"/>
</dbReference>
<dbReference type="InterPro" id="IPR002105">
    <property type="entry name" value="Dockerin_1_rpt"/>
</dbReference>
<dbReference type="Gene3D" id="1.10.1330.10">
    <property type="entry name" value="Dockerin domain"/>
    <property type="match status" value="1"/>
</dbReference>
<dbReference type="InterPro" id="IPR001611">
    <property type="entry name" value="Leu-rich_rpt"/>
</dbReference>
<keyword evidence="3" id="KW-0677">Repeat</keyword>